<evidence type="ECO:0000256" key="1">
    <source>
        <dbReference type="SAM" id="MobiDB-lite"/>
    </source>
</evidence>
<dbReference type="EMBL" id="RAPO01000003">
    <property type="protein sequence ID" value="RKD93250.1"/>
    <property type="molecule type" value="Genomic_DNA"/>
</dbReference>
<reference evidence="2 3" key="1">
    <citation type="submission" date="2018-09" db="EMBL/GenBank/DDBJ databases">
        <title>Genomic Encyclopedia of Archaeal and Bacterial Type Strains, Phase II (KMG-II): from individual species to whole genera.</title>
        <authorList>
            <person name="Goeker M."/>
        </authorList>
    </citation>
    <scope>NUCLEOTIDE SEQUENCE [LARGE SCALE GENOMIC DNA]</scope>
    <source>
        <strain evidence="2 3">DSM 13151</strain>
    </source>
</reference>
<dbReference type="OrthoDB" id="205932at2157"/>
<sequence>MPTRNRRSRRTAIRTIGSLSVGALGLAGSAGVRADSSATGDDCDGDAGASGGDGTDSGHDDAGDTVDDVPDGATRYVAVVDRIVDGEHVVLLLEKEGELVDQLVISVDEFDEIAEGDLLLVDVNDGELRDYEHIDERPPGGV</sequence>
<comment type="caution">
    <text evidence="2">The sequence shown here is derived from an EMBL/GenBank/DDBJ whole genome shotgun (WGS) entry which is preliminary data.</text>
</comment>
<proteinExistence type="predicted"/>
<evidence type="ECO:0000313" key="2">
    <source>
        <dbReference type="EMBL" id="RKD93250.1"/>
    </source>
</evidence>
<protein>
    <submittedName>
        <fullName evidence="2">Uncharacterized protein</fullName>
    </submittedName>
</protein>
<accession>A0A3R7GG97</accession>
<dbReference type="PROSITE" id="PS51318">
    <property type="entry name" value="TAT"/>
    <property type="match status" value="1"/>
</dbReference>
<dbReference type="InterPro" id="IPR006311">
    <property type="entry name" value="TAT_signal"/>
</dbReference>
<dbReference type="AlphaFoldDB" id="A0A3R7GG97"/>
<gene>
    <name evidence="2" type="ORF">ATJ93_2867</name>
</gene>
<keyword evidence="3" id="KW-1185">Reference proteome</keyword>
<dbReference type="Proteomes" id="UP000283805">
    <property type="component" value="Unassembled WGS sequence"/>
</dbReference>
<organism evidence="2 3">
    <name type="scientific">Halopiger aswanensis</name>
    <dbReference type="NCBI Taxonomy" id="148449"/>
    <lineage>
        <taxon>Archaea</taxon>
        <taxon>Methanobacteriati</taxon>
        <taxon>Methanobacteriota</taxon>
        <taxon>Stenosarchaea group</taxon>
        <taxon>Halobacteria</taxon>
        <taxon>Halobacteriales</taxon>
        <taxon>Natrialbaceae</taxon>
        <taxon>Halopiger</taxon>
    </lineage>
</organism>
<feature type="region of interest" description="Disordered" evidence="1">
    <location>
        <begin position="32"/>
        <end position="70"/>
    </location>
</feature>
<evidence type="ECO:0000313" key="3">
    <source>
        <dbReference type="Proteomes" id="UP000283805"/>
    </source>
</evidence>
<dbReference type="RefSeq" id="WP_120245289.1">
    <property type="nucleotide sequence ID" value="NZ_RAPO01000003.1"/>
</dbReference>
<name>A0A3R7GG97_9EURY</name>